<dbReference type="PANTHER" id="PTHR47411">
    <property type="entry name" value="B3GNT1, BETA-1,3-N-ACETYLGUCOSAMINYLTRANSFERASE 1, HOMOLOG"/>
    <property type="match status" value="1"/>
</dbReference>
<gene>
    <name evidence="1" type="ORF">BXYJ_LOCUS12651</name>
</gene>
<reference evidence="5" key="1">
    <citation type="submission" date="2016-11" db="UniProtKB">
        <authorList>
            <consortium name="WormBaseParasite"/>
        </authorList>
    </citation>
    <scope>IDENTIFICATION</scope>
</reference>
<dbReference type="EMBL" id="CAJFCV020000005">
    <property type="protein sequence ID" value="CAG9125189.1"/>
    <property type="molecule type" value="Genomic_DNA"/>
</dbReference>
<dbReference type="Proteomes" id="UP000582659">
    <property type="component" value="Unassembled WGS sequence"/>
</dbReference>
<dbReference type="EMBL" id="CAJFDI010000005">
    <property type="protein sequence ID" value="CAD5232560.1"/>
    <property type="molecule type" value="Genomic_DNA"/>
</dbReference>
<evidence type="ECO:0000313" key="5">
    <source>
        <dbReference type="WBParaSite" id="BXY_0557000.1"/>
    </source>
</evidence>
<accession>A0A1I7RXV3</accession>
<reference evidence="2" key="2">
    <citation type="submission" date="2020-08" db="EMBL/GenBank/DDBJ databases">
        <authorList>
            <person name="Kikuchi T."/>
        </authorList>
    </citation>
    <scope>NUCLEOTIDE SEQUENCE</scope>
    <source>
        <strain evidence="1">Ka4C1</strain>
    </source>
</reference>
<dbReference type="WBParaSite" id="BXY_0557000.1">
    <property type="protein sequence ID" value="BXY_0557000.1"/>
    <property type="gene ID" value="BXY_0557000"/>
</dbReference>
<dbReference type="OrthoDB" id="9974378at2759"/>
<protein>
    <submittedName>
        <fullName evidence="1">(pine wood nematode) hypothetical protein</fullName>
    </submittedName>
</protein>
<dbReference type="eggNOG" id="KOG3765">
    <property type="taxonomic scope" value="Eukaryota"/>
</dbReference>
<evidence type="ECO:0000313" key="3">
    <source>
        <dbReference type="Proteomes" id="UP000095284"/>
    </source>
</evidence>
<dbReference type="AlphaFoldDB" id="A0A1I7RXV3"/>
<dbReference type="Pfam" id="PF13896">
    <property type="entry name" value="Glyco_transf_49"/>
    <property type="match status" value="1"/>
</dbReference>
<proteinExistence type="predicted"/>
<organism evidence="3 5">
    <name type="scientific">Bursaphelenchus xylophilus</name>
    <name type="common">Pinewood nematode worm</name>
    <name type="synonym">Aphelenchoides xylophilus</name>
    <dbReference type="NCBI Taxonomy" id="6326"/>
    <lineage>
        <taxon>Eukaryota</taxon>
        <taxon>Metazoa</taxon>
        <taxon>Ecdysozoa</taxon>
        <taxon>Nematoda</taxon>
        <taxon>Chromadorea</taxon>
        <taxon>Rhabditida</taxon>
        <taxon>Tylenchina</taxon>
        <taxon>Tylenchomorpha</taxon>
        <taxon>Aphelenchoidea</taxon>
        <taxon>Aphelenchoididae</taxon>
        <taxon>Bursaphelenchus</taxon>
    </lineage>
</organism>
<name>A0A1I7RXV3_BURXY</name>
<evidence type="ECO:0000313" key="1">
    <source>
        <dbReference type="EMBL" id="CAD5232560.1"/>
    </source>
</evidence>
<evidence type="ECO:0000313" key="2">
    <source>
        <dbReference type="EMBL" id="CAG9125189.1"/>
    </source>
</evidence>
<sequence>MHLLPSQVQTFDGFISYAVFVDRGTFSALRNLSLYWTCTSARKRLSIQVVWEKSPFDDRCVTPKEFEILEGECNNYTAKKALPRWSSPVILYPINALRNAARRGAETKLHIVADVENIFTPNFTQMVKNETDKMLNSTERYVLIYRRFEISAKSARPKNTGELRSLLRAYKAQTFHAKVFPRGHTIPRLREWMEYSINNNSVVSWPVNYTRKSWEPQFIMPADAPYHFDRMPTRIYDHQVLVQELCRAGYKFRLLTHVFNTHSGMKTSMSNLELAVKSSGKFRVREAEREFNKYLDEKYPTSKNSCPKGY</sequence>
<dbReference type="SMR" id="A0A1I7RXV3"/>
<keyword evidence="4" id="KW-1185">Reference proteome</keyword>
<evidence type="ECO:0000313" key="4">
    <source>
        <dbReference type="Proteomes" id="UP000659654"/>
    </source>
</evidence>
<dbReference type="Proteomes" id="UP000659654">
    <property type="component" value="Unassembled WGS sequence"/>
</dbReference>
<dbReference type="Proteomes" id="UP000095284">
    <property type="component" value="Unplaced"/>
</dbReference>
<dbReference type="PANTHER" id="PTHR47411:SF3">
    <property type="entry name" value="I-BETA-1,3-N-ACETYLGLUCOSAMINYLTRANSFERASE"/>
    <property type="match status" value="1"/>
</dbReference>